<dbReference type="PANTHER" id="PTHR45033:SF2">
    <property type="entry name" value="ZINC-TYPE ALCOHOL DEHYDROGENASE-LIKE PROTEIN C1773.06C"/>
    <property type="match status" value="1"/>
</dbReference>
<reference evidence="2 3" key="1">
    <citation type="journal article" date="2016" name="Mol. Biol. Evol.">
        <title>Comparative Genomics of Early-Diverging Mushroom-Forming Fungi Provides Insights into the Origins of Lignocellulose Decay Capabilities.</title>
        <authorList>
            <person name="Nagy L.G."/>
            <person name="Riley R."/>
            <person name="Tritt A."/>
            <person name="Adam C."/>
            <person name="Daum C."/>
            <person name="Floudas D."/>
            <person name="Sun H."/>
            <person name="Yadav J.S."/>
            <person name="Pangilinan J."/>
            <person name="Larsson K.H."/>
            <person name="Matsuura K."/>
            <person name="Barry K."/>
            <person name="Labutti K."/>
            <person name="Kuo R."/>
            <person name="Ohm R.A."/>
            <person name="Bhattacharya S.S."/>
            <person name="Shirouzu T."/>
            <person name="Yoshinaga Y."/>
            <person name="Martin F.M."/>
            <person name="Grigoriev I.V."/>
            <person name="Hibbett D.S."/>
        </authorList>
    </citation>
    <scope>NUCLEOTIDE SEQUENCE [LARGE SCALE GENOMIC DNA]</scope>
    <source>
        <strain evidence="2 3">L-15889</strain>
    </source>
</reference>
<dbReference type="PANTHER" id="PTHR45033">
    <property type="match status" value="1"/>
</dbReference>
<sequence length="346" mass="36817">MPIPTTTREYRLPKVDGFHNLTLKEASVRPLKSSEVLVKVHAVSLQYRDLVVAKGLYPLGQKENPVPGSDLAGEILAVGDDVKDWAVGDKVCANLATDYIFGDFNDQLKTSALGAPIDGVLTEYKILPVYTLVKIPDEHSYVEASTLPCAALTAYNALLGPNPLKGGDTVLVLGTGGVSIFGLQFAVASGATVIATSSSDNKLAVAKKLGAARLINYNKTPDWEKEVLRITGGRGVDHVIEVGGAGTINKSIASARFGGTVSIIGFVAGAGDMSNLPGFILNRGVIVRGVVIGSRVQFEAMVRLINATHLKPFVDKVFQFTDLRAAYEYLESQQHVGKVVVQVAQD</sequence>
<proteinExistence type="predicted"/>
<dbReference type="AlphaFoldDB" id="A0A165QP48"/>
<accession>A0A165QP48</accession>
<evidence type="ECO:0000259" key="1">
    <source>
        <dbReference type="SMART" id="SM00829"/>
    </source>
</evidence>
<evidence type="ECO:0000313" key="3">
    <source>
        <dbReference type="Proteomes" id="UP000076727"/>
    </source>
</evidence>
<dbReference type="InterPro" id="IPR013154">
    <property type="entry name" value="ADH-like_N"/>
</dbReference>
<dbReference type="Pfam" id="PF08240">
    <property type="entry name" value="ADH_N"/>
    <property type="match status" value="1"/>
</dbReference>
<keyword evidence="3" id="KW-1185">Reference proteome</keyword>
<dbReference type="Gene3D" id="3.90.180.10">
    <property type="entry name" value="Medium-chain alcohol dehydrogenases, catalytic domain"/>
    <property type="match status" value="1"/>
</dbReference>
<dbReference type="CDD" id="cd08276">
    <property type="entry name" value="MDR7"/>
    <property type="match status" value="1"/>
</dbReference>
<dbReference type="GO" id="GO:0016491">
    <property type="term" value="F:oxidoreductase activity"/>
    <property type="evidence" value="ECO:0007669"/>
    <property type="project" value="InterPro"/>
</dbReference>
<dbReference type="Pfam" id="PF00107">
    <property type="entry name" value="ADH_zinc_N"/>
    <property type="match status" value="1"/>
</dbReference>
<feature type="domain" description="Enoyl reductase (ER)" evidence="1">
    <location>
        <begin position="17"/>
        <end position="341"/>
    </location>
</feature>
<dbReference type="InterPro" id="IPR013149">
    <property type="entry name" value="ADH-like_C"/>
</dbReference>
<dbReference type="Gene3D" id="3.40.50.720">
    <property type="entry name" value="NAD(P)-binding Rossmann-like Domain"/>
    <property type="match status" value="1"/>
</dbReference>
<dbReference type="SUPFAM" id="SSF50129">
    <property type="entry name" value="GroES-like"/>
    <property type="match status" value="1"/>
</dbReference>
<dbReference type="InterPro" id="IPR011032">
    <property type="entry name" value="GroES-like_sf"/>
</dbReference>
<dbReference type="Proteomes" id="UP000076727">
    <property type="component" value="Unassembled WGS sequence"/>
</dbReference>
<dbReference type="STRING" id="1314783.A0A165QP48"/>
<dbReference type="InterPro" id="IPR036291">
    <property type="entry name" value="NAD(P)-bd_dom_sf"/>
</dbReference>
<dbReference type="EMBL" id="KV429056">
    <property type="protein sequence ID" value="KZT69739.1"/>
    <property type="molecule type" value="Genomic_DNA"/>
</dbReference>
<name>A0A165QP48_9APHY</name>
<gene>
    <name evidence="2" type="ORF">DAEQUDRAFT_726407</name>
</gene>
<organism evidence="2 3">
    <name type="scientific">Daedalea quercina L-15889</name>
    <dbReference type="NCBI Taxonomy" id="1314783"/>
    <lineage>
        <taxon>Eukaryota</taxon>
        <taxon>Fungi</taxon>
        <taxon>Dikarya</taxon>
        <taxon>Basidiomycota</taxon>
        <taxon>Agaricomycotina</taxon>
        <taxon>Agaricomycetes</taxon>
        <taxon>Polyporales</taxon>
        <taxon>Fomitopsis</taxon>
    </lineage>
</organism>
<dbReference type="OrthoDB" id="9930022at2759"/>
<dbReference type="InterPro" id="IPR020843">
    <property type="entry name" value="ER"/>
</dbReference>
<dbReference type="InterPro" id="IPR052711">
    <property type="entry name" value="Zinc_ADH-like"/>
</dbReference>
<dbReference type="SMART" id="SM00829">
    <property type="entry name" value="PKS_ER"/>
    <property type="match status" value="1"/>
</dbReference>
<dbReference type="SUPFAM" id="SSF51735">
    <property type="entry name" value="NAD(P)-binding Rossmann-fold domains"/>
    <property type="match status" value="1"/>
</dbReference>
<protein>
    <submittedName>
        <fullName evidence="2">NAD(P)-binding protein</fullName>
    </submittedName>
</protein>
<evidence type="ECO:0000313" key="2">
    <source>
        <dbReference type="EMBL" id="KZT69739.1"/>
    </source>
</evidence>